<dbReference type="EMBL" id="JABEQG010000006">
    <property type="protein sequence ID" value="MBB2155722.1"/>
    <property type="molecule type" value="Genomic_DNA"/>
</dbReference>
<feature type="signal peptide" evidence="1">
    <location>
        <begin position="1"/>
        <end position="29"/>
    </location>
</feature>
<evidence type="ECO:0000313" key="3">
    <source>
        <dbReference type="Proteomes" id="UP000550787"/>
    </source>
</evidence>
<keyword evidence="1" id="KW-0732">Signal</keyword>
<protein>
    <submittedName>
        <fullName evidence="2">Uncharacterized protein</fullName>
    </submittedName>
</protein>
<feature type="chain" id="PRO_5030859251" evidence="1">
    <location>
        <begin position="30"/>
        <end position="133"/>
    </location>
</feature>
<organism evidence="2 3">
    <name type="scientific">Gluconacetobacter diazotrophicus</name>
    <name type="common">Acetobacter diazotrophicus</name>
    <dbReference type="NCBI Taxonomy" id="33996"/>
    <lineage>
        <taxon>Bacteria</taxon>
        <taxon>Pseudomonadati</taxon>
        <taxon>Pseudomonadota</taxon>
        <taxon>Alphaproteobacteria</taxon>
        <taxon>Acetobacterales</taxon>
        <taxon>Acetobacteraceae</taxon>
        <taxon>Gluconacetobacter</taxon>
    </lineage>
</organism>
<dbReference type="RefSeq" id="WP_183115546.1">
    <property type="nucleotide sequence ID" value="NZ_JABEQG010000006.1"/>
</dbReference>
<dbReference type="AlphaFoldDB" id="A0A7W4FDM0"/>
<reference evidence="2 3" key="1">
    <citation type="submission" date="2020-04" db="EMBL/GenBank/DDBJ databases">
        <title>Description of novel Gluconacetobacter.</title>
        <authorList>
            <person name="Sombolestani A."/>
        </authorList>
    </citation>
    <scope>NUCLEOTIDE SEQUENCE [LARGE SCALE GENOMIC DNA]</scope>
    <source>
        <strain evidence="2 3">LMG 7603</strain>
    </source>
</reference>
<comment type="caution">
    <text evidence="2">The sequence shown here is derived from an EMBL/GenBank/DDBJ whole genome shotgun (WGS) entry which is preliminary data.</text>
</comment>
<evidence type="ECO:0000256" key="1">
    <source>
        <dbReference type="SAM" id="SignalP"/>
    </source>
</evidence>
<dbReference type="Proteomes" id="UP000550787">
    <property type="component" value="Unassembled WGS sequence"/>
</dbReference>
<gene>
    <name evidence="2" type="ORF">HLH33_05270</name>
</gene>
<evidence type="ECO:0000313" key="2">
    <source>
        <dbReference type="EMBL" id="MBB2155722.1"/>
    </source>
</evidence>
<accession>A0A7W4FDM0</accession>
<name>A0A7W4FDM0_GLUDI</name>
<proteinExistence type="predicted"/>
<sequence length="133" mass="14191">MMRHPTKRHLAWAACVLALLAASPCPAVAQDDPIAGFLPEANGPATVVWCSVQADQRLFISDLIRVASTSRVALGVYGGRFGRTVNARYGLHLGLEINYCHRFKTRAAAATARAAMIGRTAAQNVGIVDVGVY</sequence>